<dbReference type="SUPFAM" id="SSF55729">
    <property type="entry name" value="Acyl-CoA N-acyltransferases (Nat)"/>
    <property type="match status" value="1"/>
</dbReference>
<feature type="domain" description="N-acetyltransferase" evidence="4">
    <location>
        <begin position="9"/>
        <end position="168"/>
    </location>
</feature>
<dbReference type="Pfam" id="PF13302">
    <property type="entry name" value="Acetyltransf_3"/>
    <property type="match status" value="1"/>
</dbReference>
<name>A0ABS5I1T5_9GAMM</name>
<dbReference type="PROSITE" id="PS51186">
    <property type="entry name" value="GNAT"/>
    <property type="match status" value="1"/>
</dbReference>
<dbReference type="Proteomes" id="UP000811844">
    <property type="component" value="Unassembled WGS sequence"/>
</dbReference>
<evidence type="ECO:0000313" key="6">
    <source>
        <dbReference type="Proteomes" id="UP000811844"/>
    </source>
</evidence>
<dbReference type="InterPro" id="IPR000182">
    <property type="entry name" value="GNAT_dom"/>
</dbReference>
<dbReference type="Gene3D" id="3.40.630.30">
    <property type="match status" value="1"/>
</dbReference>
<comment type="similarity">
    <text evidence="3">Belongs to the acetyltransferase family. RimJ subfamily.</text>
</comment>
<dbReference type="PANTHER" id="PTHR43792:SF8">
    <property type="entry name" value="[RIBOSOMAL PROTEIN US5]-ALANINE N-ACETYLTRANSFERASE"/>
    <property type="match status" value="1"/>
</dbReference>
<dbReference type="EMBL" id="JAAIKR010000003">
    <property type="protein sequence ID" value="MBR9727375.1"/>
    <property type="molecule type" value="Genomic_DNA"/>
</dbReference>
<proteinExistence type="inferred from homology"/>
<dbReference type="InterPro" id="IPR051531">
    <property type="entry name" value="N-acetyltransferase"/>
</dbReference>
<accession>A0ABS5I1T5</accession>
<reference evidence="5 6" key="1">
    <citation type="submission" date="2020-02" db="EMBL/GenBank/DDBJ databases">
        <title>Shewanella WXL01 sp. nov., a marine bacterium isolated from green algae in Luhuitou Fringing Reef (Northern South China Sea).</title>
        <authorList>
            <person name="Wang X."/>
        </authorList>
    </citation>
    <scope>NUCLEOTIDE SEQUENCE [LARGE SCALE GENOMIC DNA]</scope>
    <source>
        <strain evidence="5 6">MCCC 1A01895</strain>
    </source>
</reference>
<gene>
    <name evidence="5" type="ORF">G3R48_05135</name>
</gene>
<dbReference type="InterPro" id="IPR016181">
    <property type="entry name" value="Acyl_CoA_acyltransferase"/>
</dbReference>
<evidence type="ECO:0000256" key="2">
    <source>
        <dbReference type="ARBA" id="ARBA00023315"/>
    </source>
</evidence>
<evidence type="ECO:0000313" key="5">
    <source>
        <dbReference type="EMBL" id="MBR9727375.1"/>
    </source>
</evidence>
<keyword evidence="1" id="KW-0808">Transferase</keyword>
<sequence length="168" mass="19194">MPLQATHLSMLLEYEQHNKAHLSRWEPKRSADYFTQEATLSRLNQAVTDTMSGKSVSLVGLNPQQSRIVCRCQFSNIVHGVFQACNLGYSISEQDQGKGLMFEMLNVAIDYMFNTYQLHRIMANYMPVNGRSQKLLNRLGFEQEGVAKAYLYIAGSWEDHVLTAKINR</sequence>
<keyword evidence="2" id="KW-0012">Acyltransferase</keyword>
<comment type="caution">
    <text evidence="5">The sequence shown here is derived from an EMBL/GenBank/DDBJ whole genome shotgun (WGS) entry which is preliminary data.</text>
</comment>
<protein>
    <submittedName>
        <fullName evidence="5">GNAT family N-acetyltransferase</fullName>
    </submittedName>
</protein>
<evidence type="ECO:0000256" key="3">
    <source>
        <dbReference type="ARBA" id="ARBA00038502"/>
    </source>
</evidence>
<keyword evidence="6" id="KW-1185">Reference proteome</keyword>
<evidence type="ECO:0000256" key="1">
    <source>
        <dbReference type="ARBA" id="ARBA00022679"/>
    </source>
</evidence>
<organism evidence="5 6">
    <name type="scientific">Shewanella intestini</name>
    <dbReference type="NCBI Taxonomy" id="2017544"/>
    <lineage>
        <taxon>Bacteria</taxon>
        <taxon>Pseudomonadati</taxon>
        <taxon>Pseudomonadota</taxon>
        <taxon>Gammaproteobacteria</taxon>
        <taxon>Alteromonadales</taxon>
        <taxon>Shewanellaceae</taxon>
        <taxon>Shewanella</taxon>
    </lineage>
</organism>
<dbReference type="PANTHER" id="PTHR43792">
    <property type="entry name" value="GNAT FAMILY, PUTATIVE (AFU_ORTHOLOGUE AFUA_3G00765)-RELATED-RELATED"/>
    <property type="match status" value="1"/>
</dbReference>
<evidence type="ECO:0000259" key="4">
    <source>
        <dbReference type="PROSITE" id="PS51186"/>
    </source>
</evidence>